<dbReference type="PRINTS" id="PR00180">
    <property type="entry name" value="CRETINALDHBP"/>
</dbReference>
<evidence type="ECO:0000259" key="1">
    <source>
        <dbReference type="PROSITE" id="PS50191"/>
    </source>
</evidence>
<comment type="caution">
    <text evidence="2">The sequence shown here is derived from an EMBL/GenBank/DDBJ whole genome shotgun (WGS) entry which is preliminary data.</text>
</comment>
<dbReference type="GO" id="GO:1902936">
    <property type="term" value="F:phosphatidylinositol bisphosphate binding"/>
    <property type="evidence" value="ECO:0007669"/>
    <property type="project" value="TreeGrafter"/>
</dbReference>
<evidence type="ECO:0000313" key="3">
    <source>
        <dbReference type="Proteomes" id="UP001353858"/>
    </source>
</evidence>
<dbReference type="Gene3D" id="1.10.8.20">
    <property type="entry name" value="N-terminal domain of phosphatidylinositol transfer protein sec14p"/>
    <property type="match status" value="1"/>
</dbReference>
<feature type="domain" description="CRAL-TRIO" evidence="1">
    <location>
        <begin position="121"/>
        <end position="287"/>
    </location>
</feature>
<dbReference type="SUPFAM" id="SSF52087">
    <property type="entry name" value="CRAL/TRIO domain"/>
    <property type="match status" value="1"/>
</dbReference>
<dbReference type="Gene3D" id="3.40.525.10">
    <property type="entry name" value="CRAL-TRIO lipid binding domain"/>
    <property type="match status" value="1"/>
</dbReference>
<dbReference type="InterPro" id="IPR001251">
    <property type="entry name" value="CRAL-TRIO_dom"/>
</dbReference>
<dbReference type="InterPro" id="IPR036865">
    <property type="entry name" value="CRAL-TRIO_dom_sf"/>
</dbReference>
<organism evidence="2 3">
    <name type="scientific">Aquatica leii</name>
    <dbReference type="NCBI Taxonomy" id="1421715"/>
    <lineage>
        <taxon>Eukaryota</taxon>
        <taxon>Metazoa</taxon>
        <taxon>Ecdysozoa</taxon>
        <taxon>Arthropoda</taxon>
        <taxon>Hexapoda</taxon>
        <taxon>Insecta</taxon>
        <taxon>Pterygota</taxon>
        <taxon>Neoptera</taxon>
        <taxon>Endopterygota</taxon>
        <taxon>Coleoptera</taxon>
        <taxon>Polyphaga</taxon>
        <taxon>Elateriformia</taxon>
        <taxon>Elateroidea</taxon>
        <taxon>Lampyridae</taxon>
        <taxon>Luciolinae</taxon>
        <taxon>Aquatica</taxon>
    </lineage>
</organism>
<dbReference type="CDD" id="cd00170">
    <property type="entry name" value="SEC14"/>
    <property type="match status" value="1"/>
</dbReference>
<keyword evidence="3" id="KW-1185">Reference proteome</keyword>
<sequence length="355" mass="40819">MNEEATMQTFLHCLQSIRCVMADRTWLTNPDEYVCNLSEETQQLAKTELNEDKHCRDQALASMRHFIMQNPRIINCRMDSNFLLRFLRFTKFSVVQAQETLERYILLRQTYGIAFNTLDIRIPMMQDLVDLGFLFACPQRDKKGRRVYVVRPGVFDMNKFTNGDMLRIAAITFETLIEDEENQVRGFVYVADGRGVGLSYITLFSPKEAVRLTKNGEKTVPCRHAEIYGINVHPSMKFVADFGLSLLSEKIKSRVKIYSTLDDLLSSGNIEHTILPKEYGGITPMTDMIALWKEELHKSNKLLLSHDKMQVHEEMYTSKERDGAVSALKKGTVWCGGEEDPLYGITGNFRKLEVD</sequence>
<protein>
    <recommendedName>
        <fullName evidence="1">CRAL-TRIO domain-containing protein</fullName>
    </recommendedName>
</protein>
<evidence type="ECO:0000313" key="2">
    <source>
        <dbReference type="EMBL" id="KAK4872635.1"/>
    </source>
</evidence>
<proteinExistence type="predicted"/>
<dbReference type="GO" id="GO:0016020">
    <property type="term" value="C:membrane"/>
    <property type="evidence" value="ECO:0007669"/>
    <property type="project" value="TreeGrafter"/>
</dbReference>
<dbReference type="Pfam" id="PF00650">
    <property type="entry name" value="CRAL_TRIO"/>
    <property type="match status" value="1"/>
</dbReference>
<dbReference type="PROSITE" id="PS50191">
    <property type="entry name" value="CRAL_TRIO"/>
    <property type="match status" value="1"/>
</dbReference>
<accession>A0AAN7NUS5</accession>
<dbReference type="Gene3D" id="1.20.5.1200">
    <property type="entry name" value="Alpha-tocopherol transfer"/>
    <property type="match status" value="1"/>
</dbReference>
<dbReference type="InterPro" id="IPR036273">
    <property type="entry name" value="CRAL/TRIO_N_dom_sf"/>
</dbReference>
<dbReference type="SUPFAM" id="SSF46938">
    <property type="entry name" value="CRAL/TRIO N-terminal domain"/>
    <property type="match status" value="1"/>
</dbReference>
<dbReference type="PANTHER" id="PTHR10174">
    <property type="entry name" value="ALPHA-TOCOPHEROL TRANSFER PROTEIN-RELATED"/>
    <property type="match status" value="1"/>
</dbReference>
<dbReference type="InterPro" id="IPR011074">
    <property type="entry name" value="CRAL/TRIO_N_dom"/>
</dbReference>
<dbReference type="PANTHER" id="PTHR10174:SF208">
    <property type="entry name" value="CRAL-TRIO DOMAIN-CONTAINING PROTEIN DDB_G0278031"/>
    <property type="match status" value="1"/>
</dbReference>
<dbReference type="Proteomes" id="UP001353858">
    <property type="component" value="Unassembled WGS sequence"/>
</dbReference>
<reference evidence="3" key="1">
    <citation type="submission" date="2023-01" db="EMBL/GenBank/DDBJ databases">
        <title>Key to firefly adult light organ development and bioluminescence: homeobox transcription factors regulate luciferase expression and transportation to peroxisome.</title>
        <authorList>
            <person name="Fu X."/>
        </authorList>
    </citation>
    <scope>NUCLEOTIDE SEQUENCE [LARGE SCALE GENOMIC DNA]</scope>
</reference>
<name>A0AAN7NUS5_9COLE</name>
<dbReference type="AlphaFoldDB" id="A0AAN7NUS5"/>
<dbReference type="SMART" id="SM01100">
    <property type="entry name" value="CRAL_TRIO_N"/>
    <property type="match status" value="1"/>
</dbReference>
<gene>
    <name evidence="2" type="ORF">RN001_014664</name>
</gene>
<dbReference type="EMBL" id="JARPUR010000007">
    <property type="protein sequence ID" value="KAK4872635.1"/>
    <property type="molecule type" value="Genomic_DNA"/>
</dbReference>